<proteinExistence type="predicted"/>
<gene>
    <name evidence="2" type="ORF">EBN03_10570</name>
</gene>
<evidence type="ECO:0000313" key="2">
    <source>
        <dbReference type="EMBL" id="RMI33548.1"/>
    </source>
</evidence>
<name>A0A3M2LFQ0_9NOCA</name>
<keyword evidence="3" id="KW-1185">Reference proteome</keyword>
<dbReference type="Proteomes" id="UP000279275">
    <property type="component" value="Unassembled WGS sequence"/>
</dbReference>
<dbReference type="RefSeq" id="WP_122187747.1">
    <property type="nucleotide sequence ID" value="NZ_RFFH01000003.1"/>
</dbReference>
<feature type="transmembrane region" description="Helical" evidence="1">
    <location>
        <begin position="117"/>
        <end position="141"/>
    </location>
</feature>
<keyword evidence="1" id="KW-0812">Transmembrane</keyword>
<feature type="transmembrane region" description="Helical" evidence="1">
    <location>
        <begin position="147"/>
        <end position="167"/>
    </location>
</feature>
<protein>
    <submittedName>
        <fullName evidence="2">Uncharacterized protein</fullName>
    </submittedName>
</protein>
<keyword evidence="1" id="KW-1133">Transmembrane helix</keyword>
<organism evidence="2 3">
    <name type="scientific">Nocardia stercoris</name>
    <dbReference type="NCBI Taxonomy" id="2483361"/>
    <lineage>
        <taxon>Bacteria</taxon>
        <taxon>Bacillati</taxon>
        <taxon>Actinomycetota</taxon>
        <taxon>Actinomycetes</taxon>
        <taxon>Mycobacteriales</taxon>
        <taxon>Nocardiaceae</taxon>
        <taxon>Nocardia</taxon>
    </lineage>
</organism>
<comment type="caution">
    <text evidence="2">The sequence shown here is derived from an EMBL/GenBank/DDBJ whole genome shotgun (WGS) entry which is preliminary data.</text>
</comment>
<dbReference type="AlphaFoldDB" id="A0A3M2LFQ0"/>
<accession>A0A3M2LFQ0</accession>
<evidence type="ECO:0000256" key="1">
    <source>
        <dbReference type="SAM" id="Phobius"/>
    </source>
</evidence>
<feature type="transmembrane region" description="Helical" evidence="1">
    <location>
        <begin position="53"/>
        <end position="72"/>
    </location>
</feature>
<sequence>MLPVAVAALTAHAGAPVVAIAVPAAAAGGAVVLGGAQAAVLRTVLPVLRIRDWVPATMAGAVLASVALLVVVLHGRQIATWSSWAQTSVLVVCELTAVCSVGIAQAAVLRRACDRDILWVLATVIGTVAGVAAGGAALVPLRFGPHSAALTIPAVVFGIAAMTLAAATVTGRYLERIVTAPHALNLPA</sequence>
<dbReference type="OrthoDB" id="7188487at2"/>
<dbReference type="EMBL" id="RFFH01000003">
    <property type="protein sequence ID" value="RMI33548.1"/>
    <property type="molecule type" value="Genomic_DNA"/>
</dbReference>
<feature type="transmembrane region" description="Helical" evidence="1">
    <location>
        <begin position="84"/>
        <end position="105"/>
    </location>
</feature>
<reference evidence="2 3" key="1">
    <citation type="submission" date="2018-10" db="EMBL/GenBank/DDBJ databases">
        <title>Isolation from cow dung.</title>
        <authorList>
            <person name="Ling L."/>
        </authorList>
    </citation>
    <scope>NUCLEOTIDE SEQUENCE [LARGE SCALE GENOMIC DNA]</scope>
    <source>
        <strain evidence="2 3">NEAU-LL90</strain>
    </source>
</reference>
<evidence type="ECO:0000313" key="3">
    <source>
        <dbReference type="Proteomes" id="UP000279275"/>
    </source>
</evidence>
<keyword evidence="1" id="KW-0472">Membrane</keyword>